<dbReference type="EMBL" id="RKQN01000003">
    <property type="protein sequence ID" value="RPE77234.1"/>
    <property type="molecule type" value="Genomic_DNA"/>
</dbReference>
<name>A0A3N4VVY7_9GAMM</name>
<comment type="caution">
    <text evidence="5">The sequence shown here is derived from an EMBL/GenBank/DDBJ whole genome shotgun (WGS) entry which is preliminary data.</text>
</comment>
<accession>A0A3N4VVY7</accession>
<gene>
    <name evidence="5" type="ORF">EDC50_2499</name>
</gene>
<dbReference type="PROSITE" id="PS51891">
    <property type="entry name" value="CENP_V_GFA"/>
    <property type="match status" value="1"/>
</dbReference>
<proteinExistence type="inferred from homology"/>
<dbReference type="InterPro" id="IPR011057">
    <property type="entry name" value="Mss4-like_sf"/>
</dbReference>
<protein>
    <recommendedName>
        <fullName evidence="4">CENP-V/GFA domain-containing protein</fullName>
    </recommendedName>
</protein>
<evidence type="ECO:0000256" key="3">
    <source>
        <dbReference type="ARBA" id="ARBA00022833"/>
    </source>
</evidence>
<dbReference type="InterPro" id="IPR052355">
    <property type="entry name" value="CENP-V-like"/>
</dbReference>
<dbReference type="PANTHER" id="PTHR28620">
    <property type="entry name" value="CENTROMERE PROTEIN V"/>
    <property type="match status" value="1"/>
</dbReference>
<evidence type="ECO:0000313" key="6">
    <source>
        <dbReference type="Proteomes" id="UP000269708"/>
    </source>
</evidence>
<evidence type="ECO:0000313" key="5">
    <source>
        <dbReference type="EMBL" id="RPE77234.1"/>
    </source>
</evidence>
<dbReference type="GO" id="GO:0046872">
    <property type="term" value="F:metal ion binding"/>
    <property type="evidence" value="ECO:0007669"/>
    <property type="project" value="UniProtKB-KW"/>
</dbReference>
<evidence type="ECO:0000256" key="1">
    <source>
        <dbReference type="ARBA" id="ARBA00005495"/>
    </source>
</evidence>
<dbReference type="GO" id="GO:0016846">
    <property type="term" value="F:carbon-sulfur lyase activity"/>
    <property type="evidence" value="ECO:0007669"/>
    <property type="project" value="InterPro"/>
</dbReference>
<keyword evidence="3" id="KW-0862">Zinc</keyword>
<comment type="similarity">
    <text evidence="1">Belongs to the Gfa family.</text>
</comment>
<dbReference type="PANTHER" id="PTHR28620:SF1">
    <property type="entry name" value="CENP-V_GFA DOMAIN-CONTAINING PROTEIN"/>
    <property type="match status" value="1"/>
</dbReference>
<feature type="domain" description="CENP-V/GFA" evidence="4">
    <location>
        <begin position="5"/>
        <end position="138"/>
    </location>
</feature>
<dbReference type="SUPFAM" id="SSF51316">
    <property type="entry name" value="Mss4-like"/>
    <property type="match status" value="1"/>
</dbReference>
<dbReference type="Proteomes" id="UP000269708">
    <property type="component" value="Unassembled WGS sequence"/>
</dbReference>
<keyword evidence="2" id="KW-0479">Metal-binding</keyword>
<dbReference type="InterPro" id="IPR006913">
    <property type="entry name" value="CENP-V/GFA"/>
</dbReference>
<evidence type="ECO:0000256" key="2">
    <source>
        <dbReference type="ARBA" id="ARBA00022723"/>
    </source>
</evidence>
<dbReference type="Gene3D" id="2.170.150.70">
    <property type="match status" value="1"/>
</dbReference>
<evidence type="ECO:0000259" key="4">
    <source>
        <dbReference type="PROSITE" id="PS51891"/>
    </source>
</evidence>
<sequence>MIQTRHGSCHCGAVRLRHRPRARRPALAAAPPGRVVRLDPALQLLVLPQDPHWKSHVPAEAFRLLQGADHLSHYRFGEGAIDHAFCRTCGVYPFVGASEPAMGGDFYCVNVACLDEVSEDELAAAPIRYEDGARDDWGHAPRVTGYL</sequence>
<reference evidence="5 6" key="1">
    <citation type="submission" date="2018-11" db="EMBL/GenBank/DDBJ databases">
        <title>Genomic Encyclopedia of Type Strains, Phase IV (KMG-IV): sequencing the most valuable type-strain genomes for metagenomic binning, comparative biology and taxonomic classification.</title>
        <authorList>
            <person name="Goeker M."/>
        </authorList>
    </citation>
    <scope>NUCLEOTIDE SEQUENCE [LARGE SCALE GENOMIC DNA]</scope>
    <source>
        <strain evidence="5 6">DSM 25623</strain>
    </source>
</reference>
<organism evidence="5 6">
    <name type="scientific">Vulcaniibacterium tengchongense</name>
    <dbReference type="NCBI Taxonomy" id="1273429"/>
    <lineage>
        <taxon>Bacteria</taxon>
        <taxon>Pseudomonadati</taxon>
        <taxon>Pseudomonadota</taxon>
        <taxon>Gammaproteobacteria</taxon>
        <taxon>Lysobacterales</taxon>
        <taxon>Lysobacteraceae</taxon>
        <taxon>Vulcaniibacterium</taxon>
    </lineage>
</organism>
<dbReference type="AlphaFoldDB" id="A0A3N4VVY7"/>
<keyword evidence="6" id="KW-1185">Reference proteome</keyword>
<dbReference type="Pfam" id="PF04828">
    <property type="entry name" value="GFA"/>
    <property type="match status" value="1"/>
</dbReference>